<sequence length="710" mass="80986">MKDFVKNDIAYLPGAFLSLWLVCTFPVKMTAQTSDSIRTKEIDEVVVKAKMQHTNAMSSTYIPTMKQRQSAQNAIDLLQQLALPQININLMDNAVTTTSGQSVAIYINYIPASAEEMEGILTSDVRRVEYLDFPADPRFQGSEHVVNFIVQKYEYGGYTKATLNENFLTGRLSNRASVYSKFVYKRMTYDLYAGTSNHDINHYGNSVEGIYCIEDENGQAFQTTRNEALDYSRFKYNQYPVSFRAVYDTDKMQIANTIGFNFDQSAMARTGGTLSFVPQNNADYSYLKNEPYVSRYFVWSGNYYFILPHNFHVSVSPGINYGHTNYSYNYQASLPGSEAIANNSKEDVWQFRGSATLFKKFTDSHTAFFRAWFGSTSNQVSYFGTSPYDNDFSDTYSGAALGYKFLNKVWNISADAAFQWERNKINDLSVAEIYPLINLSVGFSPSRKHSFRTYFHFGANYPGASEKTPNVLQQNELMYYTGNPNLGLSRQVTFNLSYNWMPVNAFSASAFVQYFGEFNLYVPVYKPYNGGTALLRTFETDCNYNRTQIGMSFNYKLLNGNLQLAASPSVSLYRMSGLFDIRRSPFYCSASATYYLGNFYFQASYQTKNLTVQGNRGVIYEDRDFYQMLAGWSRSGWNIRVSAMNMFRNDWLCSTSKLMTPLYSETQFVNGNNFHRRLNLSVTYTFGYGKKVNRGNEVGEQYGAASAIMK</sequence>
<accession>A0A8E1UT98</accession>
<dbReference type="OrthoDB" id="1096970at2"/>
<evidence type="ECO:0008006" key="3">
    <source>
        <dbReference type="Google" id="ProtNLM"/>
    </source>
</evidence>
<dbReference type="Proteomes" id="UP000036951">
    <property type="component" value="Unassembled WGS sequence"/>
</dbReference>
<dbReference type="EMBL" id="LFQU01000001">
    <property type="protein sequence ID" value="KOO69908.1"/>
    <property type="molecule type" value="Genomic_DNA"/>
</dbReference>
<comment type="caution">
    <text evidence="1">The sequence shown here is derived from an EMBL/GenBank/DDBJ whole genome shotgun (WGS) entry which is preliminary data.</text>
</comment>
<reference evidence="1 2" key="1">
    <citation type="submission" date="2015-06" db="EMBL/GenBank/DDBJ databases">
        <title>Prevotella sp. 109, sp. nov., a novel member of the family Prevotellaceae isolated from human faeces.</title>
        <authorList>
            <person name="Shkoporov A.N."/>
            <person name="Chaplin A.V."/>
            <person name="Kafarskaia L.I."/>
            <person name="Efimov B.A."/>
        </authorList>
    </citation>
    <scope>NUCLEOTIDE SEQUENCE [LARGE SCALE GENOMIC DNA]</scope>
    <source>
        <strain evidence="1 2">109</strain>
    </source>
</reference>
<proteinExistence type="predicted"/>
<organism evidence="1 2">
    <name type="scientific">Xylanibacter rarus</name>
    <dbReference type="NCBI Taxonomy" id="1676614"/>
    <lineage>
        <taxon>Bacteria</taxon>
        <taxon>Pseudomonadati</taxon>
        <taxon>Bacteroidota</taxon>
        <taxon>Bacteroidia</taxon>
        <taxon>Bacteroidales</taxon>
        <taxon>Prevotellaceae</taxon>
        <taxon>Xylanibacter</taxon>
    </lineage>
</organism>
<gene>
    <name evidence="1" type="ORF">ACU52_01375</name>
</gene>
<name>A0A8E1UT98_9BACT</name>
<evidence type="ECO:0000313" key="2">
    <source>
        <dbReference type="Proteomes" id="UP000036951"/>
    </source>
</evidence>
<keyword evidence="2" id="KW-1185">Reference proteome</keyword>
<evidence type="ECO:0000313" key="1">
    <source>
        <dbReference type="EMBL" id="KOO69908.1"/>
    </source>
</evidence>
<dbReference type="SUPFAM" id="SSF56935">
    <property type="entry name" value="Porins"/>
    <property type="match status" value="1"/>
</dbReference>
<dbReference type="AlphaFoldDB" id="A0A8E1UT98"/>
<protein>
    <recommendedName>
        <fullName evidence="3">Outer membrane protein beta-barrel domain-containing protein</fullName>
    </recommendedName>
</protein>
<dbReference type="RefSeq" id="WP_053397518.1">
    <property type="nucleotide sequence ID" value="NZ_LFQU01000001.1"/>
</dbReference>